<sequence>MQRKVGIFFFFYMTFFFANCGPGSTVYILPSLVFPEKKLSLCHGICACLGKFGGALGSSLYVPLIQSVGMTRAMLFSSVVASLGVFCTLFVCIVC</sequence>
<organism evidence="2">
    <name type="scientific">Blastocystis hominis</name>
    <dbReference type="NCBI Taxonomy" id="12968"/>
    <lineage>
        <taxon>Eukaryota</taxon>
        <taxon>Sar</taxon>
        <taxon>Stramenopiles</taxon>
        <taxon>Bigyra</taxon>
        <taxon>Opalozoa</taxon>
        <taxon>Opalinata</taxon>
        <taxon>Blastocystidae</taxon>
        <taxon>Blastocystis</taxon>
    </lineage>
</organism>
<keyword evidence="3" id="KW-1185">Reference proteome</keyword>
<dbReference type="AlphaFoldDB" id="D8M3H9"/>
<dbReference type="OrthoDB" id="433512at2759"/>
<dbReference type="EMBL" id="FN668650">
    <property type="protein sequence ID" value="CBK22452.2"/>
    <property type="molecule type" value="Genomic_DNA"/>
</dbReference>
<dbReference type="InterPro" id="IPR036259">
    <property type="entry name" value="MFS_trans_sf"/>
</dbReference>
<dbReference type="GeneID" id="24919732"/>
<dbReference type="SUPFAM" id="SSF103473">
    <property type="entry name" value="MFS general substrate transporter"/>
    <property type="match status" value="1"/>
</dbReference>
<keyword evidence="1" id="KW-1133">Transmembrane helix</keyword>
<name>D8M3H9_BLAHO</name>
<evidence type="ECO:0000256" key="1">
    <source>
        <dbReference type="SAM" id="Phobius"/>
    </source>
</evidence>
<accession>D8M3H9</accession>
<keyword evidence="1" id="KW-0812">Transmembrane</keyword>
<dbReference type="RefSeq" id="XP_012896500.1">
    <property type="nucleotide sequence ID" value="XM_013041046.1"/>
</dbReference>
<feature type="transmembrane region" description="Helical" evidence="1">
    <location>
        <begin position="6"/>
        <end position="29"/>
    </location>
</feature>
<reference evidence="2" key="1">
    <citation type="submission" date="2010-02" db="EMBL/GenBank/DDBJ databases">
        <title>Sequencing and annotation of the Blastocystis hominis genome.</title>
        <authorList>
            <person name="Wincker P."/>
        </authorList>
    </citation>
    <scope>NUCLEOTIDE SEQUENCE</scope>
    <source>
        <strain evidence="2">Singapore isolate B</strain>
    </source>
</reference>
<dbReference type="InParanoid" id="D8M3H9"/>
<dbReference type="Gene3D" id="1.20.1250.20">
    <property type="entry name" value="MFS general substrate transporter like domains"/>
    <property type="match status" value="1"/>
</dbReference>
<dbReference type="Proteomes" id="UP000008312">
    <property type="component" value="Unassembled WGS sequence"/>
</dbReference>
<evidence type="ECO:0008006" key="4">
    <source>
        <dbReference type="Google" id="ProtNLM"/>
    </source>
</evidence>
<keyword evidence="1" id="KW-0472">Membrane</keyword>
<evidence type="ECO:0000313" key="2">
    <source>
        <dbReference type="EMBL" id="CBK22452.2"/>
    </source>
</evidence>
<gene>
    <name evidence="2" type="ORF">GSBLH_T00002575001</name>
</gene>
<proteinExistence type="predicted"/>
<protein>
    <recommendedName>
        <fullName evidence="4">Major facilitator superfamily (MFS) profile domain-containing protein</fullName>
    </recommendedName>
</protein>
<evidence type="ECO:0000313" key="3">
    <source>
        <dbReference type="Proteomes" id="UP000008312"/>
    </source>
</evidence>
<feature type="transmembrane region" description="Helical" evidence="1">
    <location>
        <begin position="74"/>
        <end position="94"/>
    </location>
</feature>